<dbReference type="OrthoDB" id="5858677at2759"/>
<proteinExistence type="predicted"/>
<dbReference type="Proteomes" id="UP000228934">
    <property type="component" value="Unassembled WGS sequence"/>
</dbReference>
<dbReference type="AlphaFoldDB" id="A0A2G9SER0"/>
<reference evidence="2" key="1">
    <citation type="journal article" date="2017" name="Nat. Commun.">
        <title>The North American bullfrog draft genome provides insight into hormonal regulation of long noncoding RNA.</title>
        <authorList>
            <person name="Hammond S.A."/>
            <person name="Warren R.L."/>
            <person name="Vandervalk B.P."/>
            <person name="Kucuk E."/>
            <person name="Khan H."/>
            <person name="Gibb E.A."/>
            <person name="Pandoh P."/>
            <person name="Kirk H."/>
            <person name="Zhao Y."/>
            <person name="Jones M."/>
            <person name="Mungall A.J."/>
            <person name="Coope R."/>
            <person name="Pleasance S."/>
            <person name="Moore R.A."/>
            <person name="Holt R.A."/>
            <person name="Round J.M."/>
            <person name="Ohora S."/>
            <person name="Walle B.V."/>
            <person name="Veldhoen N."/>
            <person name="Helbing C.C."/>
            <person name="Birol I."/>
        </authorList>
    </citation>
    <scope>NUCLEOTIDE SEQUENCE [LARGE SCALE GENOMIC DNA]</scope>
</reference>
<evidence type="ECO:0000313" key="2">
    <source>
        <dbReference type="Proteomes" id="UP000228934"/>
    </source>
</evidence>
<organism evidence="1 2">
    <name type="scientific">Aquarana catesbeiana</name>
    <name type="common">American bullfrog</name>
    <name type="synonym">Rana catesbeiana</name>
    <dbReference type="NCBI Taxonomy" id="8400"/>
    <lineage>
        <taxon>Eukaryota</taxon>
        <taxon>Metazoa</taxon>
        <taxon>Chordata</taxon>
        <taxon>Craniata</taxon>
        <taxon>Vertebrata</taxon>
        <taxon>Euteleostomi</taxon>
        <taxon>Amphibia</taxon>
        <taxon>Batrachia</taxon>
        <taxon>Anura</taxon>
        <taxon>Neobatrachia</taxon>
        <taxon>Ranoidea</taxon>
        <taxon>Ranidae</taxon>
        <taxon>Aquarana</taxon>
    </lineage>
</organism>
<protein>
    <submittedName>
        <fullName evidence="1">Uncharacterized protein</fullName>
    </submittedName>
</protein>
<keyword evidence="2" id="KW-1185">Reference proteome</keyword>
<accession>A0A2G9SER0</accession>
<sequence>MDFYTVSVIWGLSYIAEQWFSSSSDIKEAITTLKVWDIYNGGSCLPSGWYPARFNITVHCSSEVYVALLSLFVYSHNKTAIHFFYSPIPHNITSVQKQKNILERAH</sequence>
<name>A0A2G9SER0_AQUCT</name>
<evidence type="ECO:0000313" key="1">
    <source>
        <dbReference type="EMBL" id="PIO38575.1"/>
    </source>
</evidence>
<dbReference type="EMBL" id="KV924793">
    <property type="protein sequence ID" value="PIO38575.1"/>
    <property type="molecule type" value="Genomic_DNA"/>
</dbReference>
<gene>
    <name evidence="1" type="ORF">AB205_0176600</name>
</gene>